<dbReference type="EMBL" id="KU318421">
    <property type="protein sequence ID" value="ANS55224.1"/>
    <property type="molecule type" value="Genomic_DNA"/>
</dbReference>
<feature type="transmembrane region" description="Helical" evidence="1">
    <location>
        <begin position="7"/>
        <end position="27"/>
    </location>
</feature>
<geneLocation type="plasmid" evidence="3 4">
    <name>pNUITM-VK2</name>
</geneLocation>
<keyword evidence="2" id="KW-0614">Plasmid</keyword>
<organism evidence="2">
    <name type="scientific">Klebsiella pneumoniae</name>
    <dbReference type="NCBI Taxonomy" id="573"/>
    <lineage>
        <taxon>Bacteria</taxon>
        <taxon>Pseudomonadati</taxon>
        <taxon>Pseudomonadota</taxon>
        <taxon>Gammaproteobacteria</taxon>
        <taxon>Enterobacterales</taxon>
        <taxon>Enterobacteriaceae</taxon>
        <taxon>Klebsiella/Raoultella group</taxon>
        <taxon>Klebsiella</taxon>
        <taxon>Klebsiella pneumoniae complex</taxon>
    </lineage>
</organism>
<keyword evidence="1" id="KW-1133">Transmembrane helix</keyword>
<dbReference type="AlphaFoldDB" id="A0A1B1LQ91"/>
<dbReference type="PATRIC" id="fig|573.1650.peg.5515"/>
<geneLocation type="plasmid" evidence="2">
    <name>pKP04VIM</name>
</geneLocation>
<dbReference type="EMBL" id="AP025164">
    <property type="protein sequence ID" value="BDB30913.1"/>
    <property type="molecule type" value="Genomic_DNA"/>
</dbReference>
<dbReference type="GeneID" id="93756792"/>
<dbReference type="Proteomes" id="UP001319930">
    <property type="component" value="Plasmid pNUITM-VK2"/>
</dbReference>
<evidence type="ECO:0000256" key="1">
    <source>
        <dbReference type="SAM" id="Phobius"/>
    </source>
</evidence>
<proteinExistence type="predicted"/>
<sequence>MSNPYDLSMYALVGAMAIMAVASTWYPKDHKINFFIFILSIVTFLGLLVVGGLNWFIEGSVYGALVSCAGIICLCMTRLRLIVYRYNVKSSVKSIVASVNEGKKVAFIAHENLELRDVVISMFSSMLPEQSCVIHGPMGFGMDKEIKFIKERNGADKGYLVIFLSQHDSYSWLKLIAGDSPEKAIAFNFAYIPDLEKEHETN</sequence>
<accession>A0A1B1LQ91</accession>
<dbReference type="RefSeq" id="WP_017901132.1">
    <property type="nucleotide sequence ID" value="NZ_CP022144.1"/>
</dbReference>
<feature type="transmembrane region" description="Helical" evidence="1">
    <location>
        <begin position="34"/>
        <end position="56"/>
    </location>
</feature>
<keyword evidence="1" id="KW-0812">Transmembrane</keyword>
<evidence type="ECO:0000313" key="4">
    <source>
        <dbReference type="Proteomes" id="UP001319930"/>
    </source>
</evidence>
<feature type="transmembrane region" description="Helical" evidence="1">
    <location>
        <begin position="62"/>
        <end position="83"/>
    </location>
</feature>
<evidence type="ECO:0000313" key="2">
    <source>
        <dbReference type="EMBL" id="ANS55224.1"/>
    </source>
</evidence>
<reference evidence="2" key="1">
    <citation type="submission" date="2015-12" db="EMBL/GenBank/DDBJ databases">
        <title>Klebsiella pneumoniae strain KP04 plasmid pKP04VIM, complete sequence.</title>
        <authorList>
            <person name="Li R."/>
            <person name="Lin D."/>
            <person name="Chen C."/>
        </authorList>
    </citation>
    <scope>NUCLEOTIDE SEQUENCE</scope>
    <source>
        <plasmid evidence="2">pKP04VIM</plasmid>
    </source>
</reference>
<reference evidence="3 4" key="2">
    <citation type="submission" date="2021-09" db="EMBL/GenBank/DDBJ databases">
        <title>Whole genome sequencing of antimicrobial-resistant bacteria isolated from aquatic animals, plants, and environment in Asia.</title>
        <authorList>
            <person name="Hirabayashi A."/>
            <person name="Suzuki M."/>
        </authorList>
    </citation>
    <scope>NUCLEOTIDE SEQUENCE [LARGE SCALE GENOMIC DNA]</scope>
    <source>
        <strain evidence="3 4">NUITM-VK2</strain>
        <plasmid evidence="3 4">pNUITM-VK2</plasmid>
    </source>
</reference>
<gene>
    <name evidence="3" type="ORF">NUITMVK2_0270</name>
</gene>
<name>A0A1B1LQ91_KLEPN</name>
<keyword evidence="1" id="KW-0472">Membrane</keyword>
<protein>
    <submittedName>
        <fullName evidence="2">Uncharacterized protein</fullName>
    </submittedName>
</protein>
<evidence type="ECO:0000313" key="3">
    <source>
        <dbReference type="EMBL" id="BDB30913.1"/>
    </source>
</evidence>